<reference evidence="7 8" key="1">
    <citation type="submission" date="2022-06" db="EMBL/GenBank/DDBJ databases">
        <title>New Species of the Genus Actinoplanes, ActinopZanes ferrugineus.</title>
        <authorList>
            <person name="Ding P."/>
        </authorList>
    </citation>
    <scope>NUCLEOTIDE SEQUENCE [LARGE SCALE GENOMIC DNA]</scope>
    <source>
        <strain evidence="7 8">TRM88003</strain>
    </source>
</reference>
<dbReference type="SUPFAM" id="SSF55347">
    <property type="entry name" value="Glyceraldehyde-3-phosphate dehydrogenase-like, C-terminal domain"/>
    <property type="match status" value="1"/>
</dbReference>
<evidence type="ECO:0000259" key="5">
    <source>
        <dbReference type="Pfam" id="PF01408"/>
    </source>
</evidence>
<proteinExistence type="inferred from homology"/>
<protein>
    <recommendedName>
        <fullName evidence="4">Inositol 2-dehydrogenase</fullName>
        <ecNumber evidence="4">1.1.1.18</ecNumber>
    </recommendedName>
    <alternativeName>
        <fullName evidence="4">Myo-inositol 2-dehydrogenase</fullName>
        <shortName evidence="4">MI 2-dehydrogenase</shortName>
    </alternativeName>
</protein>
<comment type="catalytic activity">
    <reaction evidence="4">
        <text>myo-inositol + NAD(+) = scyllo-inosose + NADH + H(+)</text>
        <dbReference type="Rhea" id="RHEA:16949"/>
        <dbReference type="ChEBI" id="CHEBI:15378"/>
        <dbReference type="ChEBI" id="CHEBI:17268"/>
        <dbReference type="ChEBI" id="CHEBI:17811"/>
        <dbReference type="ChEBI" id="CHEBI:57540"/>
        <dbReference type="ChEBI" id="CHEBI:57945"/>
        <dbReference type="EC" id="1.1.1.18"/>
    </reaction>
</comment>
<name>A0ABT1DKL2_9ACTN</name>
<dbReference type="EMBL" id="JAMYJR010000012">
    <property type="protein sequence ID" value="MCO8271370.1"/>
    <property type="molecule type" value="Genomic_DNA"/>
</dbReference>
<organism evidence="7 8">
    <name type="scientific">Paractinoplanes aksuensis</name>
    <dbReference type="NCBI Taxonomy" id="2939490"/>
    <lineage>
        <taxon>Bacteria</taxon>
        <taxon>Bacillati</taxon>
        <taxon>Actinomycetota</taxon>
        <taxon>Actinomycetes</taxon>
        <taxon>Micromonosporales</taxon>
        <taxon>Micromonosporaceae</taxon>
        <taxon>Paractinoplanes</taxon>
    </lineage>
</organism>
<sequence>MLQVGVIGTGMIGQDHIRRMTSVLAGVRVTAVADVDTTVAASVGARIGAPAFETGEALIADPSVDAIVVCSWGPTHEQYVLAAIAAGKPVFCEKPLATTQDACLRILDAEVAHGSRLVQVGYMRRYDDAYRALKATLGTGQIGAPLMMHCAHRNASVPGFYEKEMAITDTAVHEIDMVRWMFDDEITAVRVLTPRRSSLGGELQDPLMLLFELSSGVLVDVETSVNIRYGYDIRGEIVGEEGTAALGSLSPVQVRKAGFAADPVPADWRERFLRAYDVEFQEWIDALRAGGRPVGPSAWDGYAAAVVSDAGVAALRSGDRVPVVLTEKPKLYETEVAALAPNASAVAAGDAA</sequence>
<dbReference type="EC" id="1.1.1.18" evidence="4"/>
<evidence type="ECO:0000259" key="6">
    <source>
        <dbReference type="Pfam" id="PF02894"/>
    </source>
</evidence>
<keyword evidence="8" id="KW-1185">Reference proteome</keyword>
<feature type="domain" description="Gfo/Idh/MocA-like oxidoreductase N-terminal" evidence="5">
    <location>
        <begin position="3"/>
        <end position="122"/>
    </location>
</feature>
<comment type="similarity">
    <text evidence="1 4">Belongs to the Gfo/Idh/MocA family.</text>
</comment>
<dbReference type="Gene3D" id="3.30.360.10">
    <property type="entry name" value="Dihydrodipicolinate Reductase, domain 2"/>
    <property type="match status" value="1"/>
</dbReference>
<dbReference type="RefSeq" id="WP_253237502.1">
    <property type="nucleotide sequence ID" value="NZ_JAMYJR010000012.1"/>
</dbReference>
<evidence type="ECO:0000256" key="1">
    <source>
        <dbReference type="ARBA" id="ARBA00010928"/>
    </source>
</evidence>
<keyword evidence="3 4" id="KW-0520">NAD</keyword>
<dbReference type="PANTHER" id="PTHR43593">
    <property type="match status" value="1"/>
</dbReference>
<dbReference type="HAMAP" id="MF_01671">
    <property type="entry name" value="IolG"/>
    <property type="match status" value="1"/>
</dbReference>
<dbReference type="InterPro" id="IPR050424">
    <property type="entry name" value="Gfo-Idh-MocA_inositol_DH"/>
</dbReference>
<dbReference type="InterPro" id="IPR036291">
    <property type="entry name" value="NAD(P)-bd_dom_sf"/>
</dbReference>
<dbReference type="PANTHER" id="PTHR43593:SF1">
    <property type="entry name" value="INOSITOL 2-DEHYDROGENASE"/>
    <property type="match status" value="1"/>
</dbReference>
<dbReference type="Pfam" id="PF01408">
    <property type="entry name" value="GFO_IDH_MocA"/>
    <property type="match status" value="1"/>
</dbReference>
<dbReference type="InterPro" id="IPR000683">
    <property type="entry name" value="Gfo/Idh/MocA-like_OxRdtase_N"/>
</dbReference>
<dbReference type="Gene3D" id="3.40.50.720">
    <property type="entry name" value="NAD(P)-binding Rossmann-like Domain"/>
    <property type="match status" value="1"/>
</dbReference>
<evidence type="ECO:0000313" key="8">
    <source>
        <dbReference type="Proteomes" id="UP001523369"/>
    </source>
</evidence>
<evidence type="ECO:0000256" key="3">
    <source>
        <dbReference type="ARBA" id="ARBA00023027"/>
    </source>
</evidence>
<dbReference type="Proteomes" id="UP001523369">
    <property type="component" value="Unassembled WGS sequence"/>
</dbReference>
<dbReference type="SUPFAM" id="SSF51735">
    <property type="entry name" value="NAD(P)-binding Rossmann-fold domains"/>
    <property type="match status" value="1"/>
</dbReference>
<comment type="subunit">
    <text evidence="4">Homotetramer.</text>
</comment>
<evidence type="ECO:0000313" key="7">
    <source>
        <dbReference type="EMBL" id="MCO8271370.1"/>
    </source>
</evidence>
<feature type="domain" description="Gfo/Idh/MocA-like oxidoreductase C-terminal" evidence="6">
    <location>
        <begin position="134"/>
        <end position="323"/>
    </location>
</feature>
<comment type="function">
    <text evidence="4">Involved in the oxidation of myo-inositol (MI) to 2-keto-myo-inositol (2KMI or 2-inosose).</text>
</comment>
<evidence type="ECO:0000256" key="4">
    <source>
        <dbReference type="HAMAP-Rule" id="MF_01671"/>
    </source>
</evidence>
<dbReference type="InterPro" id="IPR004104">
    <property type="entry name" value="Gfo/Idh/MocA-like_OxRdtase_C"/>
</dbReference>
<dbReference type="Pfam" id="PF02894">
    <property type="entry name" value="GFO_IDH_MocA_C"/>
    <property type="match status" value="1"/>
</dbReference>
<accession>A0ABT1DKL2</accession>
<evidence type="ECO:0000256" key="2">
    <source>
        <dbReference type="ARBA" id="ARBA00023002"/>
    </source>
</evidence>
<dbReference type="InterPro" id="IPR023794">
    <property type="entry name" value="MI/DCI_dehydrogenase"/>
</dbReference>
<comment type="caution">
    <text evidence="7">The sequence shown here is derived from an EMBL/GenBank/DDBJ whole genome shotgun (WGS) entry which is preliminary data.</text>
</comment>
<keyword evidence="2 4" id="KW-0560">Oxidoreductase</keyword>
<gene>
    <name evidence="4" type="primary">iolG</name>
    <name evidence="7" type="ORF">M1L60_12270</name>
</gene>